<dbReference type="AlphaFoldDB" id="A7M6I7"/>
<dbReference type="PANTHER" id="PTHR11926:SF1464">
    <property type="entry name" value="UDP-GLYCOSYLTRANSFERASE 76B1-LIKE"/>
    <property type="match status" value="1"/>
</dbReference>
<dbReference type="GO" id="GO:0080043">
    <property type="term" value="F:quercetin 3-O-glucosyltransferase activity"/>
    <property type="evidence" value="ECO:0007669"/>
    <property type="project" value="TreeGrafter"/>
</dbReference>
<dbReference type="GO" id="GO:0016135">
    <property type="term" value="P:saponin biosynthetic process"/>
    <property type="evidence" value="ECO:0007669"/>
    <property type="project" value="UniProtKB-ARBA"/>
</dbReference>
<reference evidence="3" key="1">
    <citation type="journal article" date="2011" name="Plant Biotechnol. (Sheffield)">
        <title>Isolation of cDNAs encoding tetrahydroxychalcone 2'-glucosyltransferase activity from carnation, cyclamen, and catharanthus.</title>
        <authorList>
            <person name="Togami J."/>
            <person name="Okuhara H."/>
            <person name="Nakamura N."/>
            <person name="Ishiguro K."/>
            <person name="Hirose C."/>
            <person name="Ochiai M."/>
            <person name="Fukui Y."/>
            <person name="Yamaguchi M."/>
            <person name="Tanaka Y."/>
        </authorList>
    </citation>
    <scope>NUCLEOTIDE SEQUENCE</scope>
</reference>
<dbReference type="SUPFAM" id="SSF53756">
    <property type="entry name" value="UDP-Glycosyltransferase/glycogen phosphorylase"/>
    <property type="match status" value="1"/>
</dbReference>
<evidence type="ECO:0000256" key="2">
    <source>
        <dbReference type="ARBA" id="ARBA00022679"/>
    </source>
</evidence>
<dbReference type="CAZy" id="GT1">
    <property type="family name" value="Glycosyltransferase Family 1"/>
</dbReference>
<evidence type="ECO:0000256" key="1">
    <source>
        <dbReference type="ARBA" id="ARBA00009995"/>
    </source>
</evidence>
<dbReference type="GO" id="GO:0080044">
    <property type="term" value="F:quercetin 7-O-glucosyltransferase activity"/>
    <property type="evidence" value="ECO:0007669"/>
    <property type="project" value="TreeGrafter"/>
</dbReference>
<dbReference type="InterPro" id="IPR002213">
    <property type="entry name" value="UDP_glucos_trans"/>
</dbReference>
<dbReference type="Gene3D" id="3.40.50.2000">
    <property type="entry name" value="Glycogen Phosphorylase B"/>
    <property type="match status" value="2"/>
</dbReference>
<dbReference type="FunFam" id="3.40.50.2000:FF:000040">
    <property type="entry name" value="UDP-glycosyltransferase 76C1"/>
    <property type="match status" value="1"/>
</dbReference>
<comment type="similarity">
    <text evidence="1">Belongs to the UDP-glycosyltransferase family.</text>
</comment>
<evidence type="ECO:0000313" key="3">
    <source>
        <dbReference type="EMBL" id="BAF75885.1"/>
    </source>
</evidence>
<name>A7M6I7_DIACA</name>
<accession>A7M6I7</accession>
<gene>
    <name evidence="3" type="primary">DcT172</name>
</gene>
<dbReference type="GO" id="GO:0016104">
    <property type="term" value="P:triterpenoid biosynthetic process"/>
    <property type="evidence" value="ECO:0007669"/>
    <property type="project" value="UniProtKB-ARBA"/>
</dbReference>
<dbReference type="CDD" id="cd03784">
    <property type="entry name" value="GT1_Gtf-like"/>
    <property type="match status" value="1"/>
</dbReference>
<dbReference type="FunFam" id="3.40.50.2000:FF:000120">
    <property type="entry name" value="UDP-glycosyltransferase 76C1"/>
    <property type="match status" value="1"/>
</dbReference>
<dbReference type="EMBL" id="AB294385">
    <property type="protein sequence ID" value="BAF75885.1"/>
    <property type="molecule type" value="mRNA"/>
</dbReference>
<protein>
    <submittedName>
        <fullName evidence="3">Glucosyltransferase</fullName>
    </submittedName>
</protein>
<dbReference type="PANTHER" id="PTHR11926">
    <property type="entry name" value="GLUCOSYL/GLUCURONOSYL TRANSFERASES"/>
    <property type="match status" value="1"/>
</dbReference>
<proteinExistence type="evidence at transcript level"/>
<dbReference type="Pfam" id="PF00201">
    <property type="entry name" value="UDPGT"/>
    <property type="match status" value="1"/>
</dbReference>
<organism evidence="3">
    <name type="scientific">Dianthus caryophyllus</name>
    <name type="common">Carnation</name>
    <name type="synonym">Clove pink</name>
    <dbReference type="NCBI Taxonomy" id="3570"/>
    <lineage>
        <taxon>Eukaryota</taxon>
        <taxon>Viridiplantae</taxon>
        <taxon>Streptophyta</taxon>
        <taxon>Embryophyta</taxon>
        <taxon>Tracheophyta</taxon>
        <taxon>Spermatophyta</taxon>
        <taxon>Magnoliopsida</taxon>
        <taxon>eudicotyledons</taxon>
        <taxon>Gunneridae</taxon>
        <taxon>Pentapetalae</taxon>
        <taxon>Caryophyllales</taxon>
        <taxon>Caryophyllaceae</taxon>
        <taxon>Caryophylleae</taxon>
        <taxon>Dianthus</taxon>
    </lineage>
</organism>
<keyword evidence="2 3" id="KW-0808">Transferase</keyword>
<sequence>MEKLTQQSKMNTRLLIFPAPFQGHVTPMIHLANLLYYKGFSITVIQSTYNALNPVSYPHFTFCLLNDGLCEAYDKCPPPKAFKILDDLNANCMEPFRDCISQIMKDASAEDQERVACLIIDPVWSFPGDVANSFNLPRIALRTGGLSTYVVYESLPLLREKGYFPPNEKNLNDTLLEFPPLKLKDLPGEEHYDLITCMLRETNTARGIICNTFEDLEDAAIARLRKTLPCPVFSIGPLHKHVPASKVSIWKEDQTAIDWLNTKAPNSVLYVSFGSVAAMTEDEFNEITWGLANSEQPFLWVIRPGLIQGSENYMLPNGFKDIVSKRGHIVKWAPQQRVLSHAAVGGFWTHSGWNSTLESICEGVPMLCLPFLGDQSMNARFVSEKWKIGLQLERGMKRDEIEKAIRKLMVEEESKELRSRIAYLKEKSEVCLMEDHSSHKSLNMLTNYILEL</sequence>